<organism evidence="1 2">
    <name type="scientific">Myriangium duriaei CBS 260.36</name>
    <dbReference type="NCBI Taxonomy" id="1168546"/>
    <lineage>
        <taxon>Eukaryota</taxon>
        <taxon>Fungi</taxon>
        <taxon>Dikarya</taxon>
        <taxon>Ascomycota</taxon>
        <taxon>Pezizomycotina</taxon>
        <taxon>Dothideomycetes</taxon>
        <taxon>Dothideomycetidae</taxon>
        <taxon>Myriangiales</taxon>
        <taxon>Myriangiaceae</taxon>
        <taxon>Myriangium</taxon>
    </lineage>
</organism>
<sequence>MAELPPLPVLLYADPTWYPSPWRVALYLAEKRIPPSVVLAVPATDPVASKDFPKASRTFIPQLAVSKKQQTSSQRSTNPDDYIWIPQSVAIILFLEGLCNTHPELAPVGPLDSSPNPIRQALQRGVISHVEQLTTGVNATQLFGSEPYNAMAQLAPMNLPAAHAVAKQVHTKTLTKLDELLGQEGVVDCEGLESDREGAASVADIVLYATLAVNYDVQGIDLAKGYANIERHLKAFRRRKSATAGLPEGGYPKMVEVFRTGFKEEVWARAG</sequence>
<dbReference type="EMBL" id="ML996082">
    <property type="protein sequence ID" value="KAF2155668.1"/>
    <property type="molecule type" value="Genomic_DNA"/>
</dbReference>
<gene>
    <name evidence="1" type="ORF">K461DRAFT_274682</name>
</gene>
<evidence type="ECO:0000313" key="2">
    <source>
        <dbReference type="Proteomes" id="UP000799439"/>
    </source>
</evidence>
<evidence type="ECO:0000313" key="1">
    <source>
        <dbReference type="EMBL" id="KAF2155668.1"/>
    </source>
</evidence>
<protein>
    <recommendedName>
        <fullName evidence="3">GST N-terminal domain-containing protein</fullName>
    </recommendedName>
</protein>
<dbReference type="OrthoDB" id="3587182at2759"/>
<reference evidence="1" key="1">
    <citation type="journal article" date="2020" name="Stud. Mycol.">
        <title>101 Dothideomycetes genomes: a test case for predicting lifestyles and emergence of pathogens.</title>
        <authorList>
            <person name="Haridas S."/>
            <person name="Albert R."/>
            <person name="Binder M."/>
            <person name="Bloem J."/>
            <person name="Labutti K."/>
            <person name="Salamov A."/>
            <person name="Andreopoulos B."/>
            <person name="Baker S."/>
            <person name="Barry K."/>
            <person name="Bills G."/>
            <person name="Bluhm B."/>
            <person name="Cannon C."/>
            <person name="Castanera R."/>
            <person name="Culley D."/>
            <person name="Daum C."/>
            <person name="Ezra D."/>
            <person name="Gonzalez J."/>
            <person name="Henrissat B."/>
            <person name="Kuo A."/>
            <person name="Liang C."/>
            <person name="Lipzen A."/>
            <person name="Lutzoni F."/>
            <person name="Magnuson J."/>
            <person name="Mondo S."/>
            <person name="Nolan M."/>
            <person name="Ohm R."/>
            <person name="Pangilinan J."/>
            <person name="Park H.-J."/>
            <person name="Ramirez L."/>
            <person name="Alfaro M."/>
            <person name="Sun H."/>
            <person name="Tritt A."/>
            <person name="Yoshinaga Y."/>
            <person name="Zwiers L.-H."/>
            <person name="Turgeon B."/>
            <person name="Goodwin S."/>
            <person name="Spatafora J."/>
            <person name="Crous P."/>
            <person name="Grigoriev I."/>
        </authorList>
    </citation>
    <scope>NUCLEOTIDE SEQUENCE</scope>
    <source>
        <strain evidence="1">CBS 260.36</strain>
    </source>
</reference>
<dbReference type="Proteomes" id="UP000799439">
    <property type="component" value="Unassembled WGS sequence"/>
</dbReference>
<name>A0A9P4MJX0_9PEZI</name>
<evidence type="ECO:0008006" key="3">
    <source>
        <dbReference type="Google" id="ProtNLM"/>
    </source>
</evidence>
<accession>A0A9P4MJX0</accession>
<keyword evidence="2" id="KW-1185">Reference proteome</keyword>
<dbReference type="AlphaFoldDB" id="A0A9P4MJX0"/>
<proteinExistence type="predicted"/>
<comment type="caution">
    <text evidence="1">The sequence shown here is derived from an EMBL/GenBank/DDBJ whole genome shotgun (WGS) entry which is preliminary data.</text>
</comment>